<feature type="transmembrane region" description="Helical" evidence="1">
    <location>
        <begin position="85"/>
        <end position="104"/>
    </location>
</feature>
<evidence type="ECO:0000313" key="2">
    <source>
        <dbReference type="EMBL" id="MBN3554704.1"/>
    </source>
</evidence>
<comment type="caution">
    <text evidence="2">The sequence shown here is derived from an EMBL/GenBank/DDBJ whole genome shotgun (WGS) entry which is preliminary data.</text>
</comment>
<dbReference type="RefSeq" id="WP_205725716.1">
    <property type="nucleotide sequence ID" value="NZ_JAFHKR010000039.1"/>
</dbReference>
<keyword evidence="1" id="KW-0812">Transmembrane</keyword>
<feature type="transmembrane region" description="Helical" evidence="1">
    <location>
        <begin position="57"/>
        <end position="78"/>
    </location>
</feature>
<keyword evidence="1" id="KW-0472">Membrane</keyword>
<sequence>MKKNITFVSILSHLWVQWIMLGSMLVNTFLLYPNIFYDVPKSLKTAMEFMEVASPHTYFPPIGMASISTGILALILGWKVKSARVWIFWSMLMIVIEGAISIVFEWPRNEIMFLEGTDVHSIAFLKETAKEFVIIHSIRVGTNILGSILIFIGFMKYYKNCLIQENNN</sequence>
<keyword evidence="1" id="KW-1133">Transmembrane helix</keyword>
<keyword evidence="3" id="KW-1185">Reference proteome</keyword>
<proteinExistence type="predicted"/>
<protein>
    <recommendedName>
        <fullName evidence="4">DUF1772 domain-containing protein</fullName>
    </recommendedName>
</protein>
<feature type="transmembrane region" description="Helical" evidence="1">
    <location>
        <begin position="12"/>
        <end position="37"/>
    </location>
</feature>
<name>A0ABS2ZP83_9BACL</name>
<evidence type="ECO:0008006" key="4">
    <source>
        <dbReference type="Google" id="ProtNLM"/>
    </source>
</evidence>
<dbReference type="Proteomes" id="UP001296923">
    <property type="component" value="Unassembled WGS sequence"/>
</dbReference>
<reference evidence="2 3" key="1">
    <citation type="submission" date="2021-01" db="EMBL/GenBank/DDBJ databases">
        <title>Genome Sequencing of Type Strains.</title>
        <authorList>
            <person name="Lemaire J.F."/>
            <person name="Inderbitzin P."/>
            <person name="Collins S.B."/>
            <person name="Wespe N."/>
            <person name="Knight-Connoni V."/>
        </authorList>
    </citation>
    <scope>NUCLEOTIDE SEQUENCE [LARGE SCALE GENOMIC DNA]</scope>
    <source>
        <strain evidence="2 3">DSM 23009</strain>
    </source>
</reference>
<feature type="transmembrane region" description="Helical" evidence="1">
    <location>
        <begin position="133"/>
        <end position="154"/>
    </location>
</feature>
<evidence type="ECO:0000313" key="3">
    <source>
        <dbReference type="Proteomes" id="UP001296923"/>
    </source>
</evidence>
<organism evidence="2 3">
    <name type="scientific">Fictibacillus nanhaiensis</name>
    <dbReference type="NCBI Taxonomy" id="742169"/>
    <lineage>
        <taxon>Bacteria</taxon>
        <taxon>Bacillati</taxon>
        <taxon>Bacillota</taxon>
        <taxon>Bacilli</taxon>
        <taxon>Bacillales</taxon>
        <taxon>Fictibacillaceae</taxon>
        <taxon>Fictibacillus</taxon>
    </lineage>
</organism>
<gene>
    <name evidence="2" type="ORF">JYA63_10535</name>
</gene>
<accession>A0ABS2ZP83</accession>
<dbReference type="EMBL" id="JAFHKR010000039">
    <property type="protein sequence ID" value="MBN3554704.1"/>
    <property type="molecule type" value="Genomic_DNA"/>
</dbReference>
<evidence type="ECO:0000256" key="1">
    <source>
        <dbReference type="SAM" id="Phobius"/>
    </source>
</evidence>